<dbReference type="Proteomes" id="UP001164909">
    <property type="component" value="Chromosome"/>
</dbReference>
<dbReference type="InterPro" id="IPR021799">
    <property type="entry name" value="PIN-like_prokaryotic"/>
</dbReference>
<keyword evidence="2" id="KW-1185">Reference proteome</keyword>
<proteinExistence type="predicted"/>
<gene>
    <name evidence="1" type="ORF">OTK00_000511</name>
</gene>
<dbReference type="PANTHER" id="PTHR39550">
    <property type="entry name" value="SLL0658 PROTEIN"/>
    <property type="match status" value="1"/>
</dbReference>
<dbReference type="Pfam" id="PF11848">
    <property type="entry name" value="DUF3368"/>
    <property type="match status" value="1"/>
</dbReference>
<sequence length="161" mass="18444">MRKVIVNSTPIIAFNSINKLSLLKSLYEKVYIPYAVYEEVALSSPEDKRVNVEKYEFIVIEKIKNEEAKKFFSTSLHKGEVEVIILAKEIGAELCIIDDYLARKYANLFGLKVTGTIGILIKAKEKGLIQNVKPFLDELIKNKIYIGKDLYDQILEIVEEK</sequence>
<dbReference type="PANTHER" id="PTHR39550:SF1">
    <property type="entry name" value="SLL0658 PROTEIN"/>
    <property type="match status" value="1"/>
</dbReference>
<protein>
    <submittedName>
        <fullName evidence="1">DUF3368 domain-containing protein</fullName>
    </submittedName>
</protein>
<reference evidence="1" key="1">
    <citation type="submission" date="2022-12" db="EMBL/GenBank/DDBJ databases">
        <authorList>
            <person name="Bing R.G."/>
            <person name="Willard D.J."/>
            <person name="Manesh M.J.H."/>
            <person name="Laemthong T."/>
            <person name="Crosby J.R."/>
            <person name="Kelly R.M."/>
        </authorList>
    </citation>
    <scope>NUCLEOTIDE SEQUENCE</scope>
    <source>
        <strain evidence="1">DSM 8990</strain>
    </source>
</reference>
<name>A0ABY7BPS9_9FIRM</name>
<accession>A0ABY7BPS9</accession>
<evidence type="ECO:0000313" key="1">
    <source>
        <dbReference type="EMBL" id="WAM34327.1"/>
    </source>
</evidence>
<organism evidence="1 2">
    <name type="scientific">Caldicellulosiruptor morganii</name>
    <dbReference type="NCBI Taxonomy" id="1387555"/>
    <lineage>
        <taxon>Bacteria</taxon>
        <taxon>Bacillati</taxon>
        <taxon>Bacillota</taxon>
        <taxon>Bacillota incertae sedis</taxon>
        <taxon>Caldicellulosiruptorales</taxon>
        <taxon>Caldicellulosiruptoraceae</taxon>
        <taxon>Caldicellulosiruptor</taxon>
    </lineage>
</organism>
<evidence type="ECO:0000313" key="2">
    <source>
        <dbReference type="Proteomes" id="UP001164909"/>
    </source>
</evidence>
<dbReference type="RefSeq" id="WP_045170358.1">
    <property type="nucleotide sequence ID" value="NZ_CP113865.1"/>
</dbReference>
<dbReference type="EMBL" id="CP113865">
    <property type="protein sequence ID" value="WAM34327.1"/>
    <property type="molecule type" value="Genomic_DNA"/>
</dbReference>